<accession>A0ACC0ZTU9</accession>
<comment type="caution">
    <text evidence="1">The sequence shown here is derived from an EMBL/GenBank/DDBJ whole genome shotgun (WGS) entry which is preliminary data.</text>
</comment>
<sequence>MERWKSAGYAWVTVRNKRVYSALADTSPSTEYSTRGMITQQEKISEKQSTHLQEISVISWIKTVSERKTMASHNQSYKAGEARGQSEEKTDQMMEIMKEKAREAKEKTAETAQAAKEKTSQTTQAAKDKTSQTAQAAKEKTGPDSPTAQAAKEKTGQTAQSAKEKASGTTEAAKQKRQETAQEAREKAEVGKEETGGIVQKTGEQVKSMAQGAAEAVKHTFGFDSTGDDDDVDEYENNKTTKTPSTTYRRDY</sequence>
<keyword evidence="2" id="KW-1185">Reference proteome</keyword>
<evidence type="ECO:0000313" key="2">
    <source>
        <dbReference type="Proteomes" id="UP001164250"/>
    </source>
</evidence>
<proteinExistence type="predicted"/>
<dbReference type="EMBL" id="CM047910">
    <property type="protein sequence ID" value="KAJ0075406.1"/>
    <property type="molecule type" value="Genomic_DNA"/>
</dbReference>
<organism evidence="1 2">
    <name type="scientific">Pistacia atlantica</name>
    <dbReference type="NCBI Taxonomy" id="434234"/>
    <lineage>
        <taxon>Eukaryota</taxon>
        <taxon>Viridiplantae</taxon>
        <taxon>Streptophyta</taxon>
        <taxon>Embryophyta</taxon>
        <taxon>Tracheophyta</taxon>
        <taxon>Spermatophyta</taxon>
        <taxon>Magnoliopsida</taxon>
        <taxon>eudicotyledons</taxon>
        <taxon>Gunneridae</taxon>
        <taxon>Pentapetalae</taxon>
        <taxon>rosids</taxon>
        <taxon>malvids</taxon>
        <taxon>Sapindales</taxon>
        <taxon>Anacardiaceae</taxon>
        <taxon>Pistacia</taxon>
    </lineage>
</organism>
<evidence type="ECO:0000313" key="1">
    <source>
        <dbReference type="EMBL" id="KAJ0075406.1"/>
    </source>
</evidence>
<gene>
    <name evidence="1" type="ORF">Patl1_34456</name>
</gene>
<name>A0ACC0ZTU9_9ROSI</name>
<dbReference type="Proteomes" id="UP001164250">
    <property type="component" value="Chromosome 15"/>
</dbReference>
<reference evidence="2" key="1">
    <citation type="journal article" date="2023" name="G3 (Bethesda)">
        <title>Genome assembly and association tests identify interacting loci associated with vigor, precocity, and sex in interspecific pistachio rootstocks.</title>
        <authorList>
            <person name="Palmer W."/>
            <person name="Jacygrad E."/>
            <person name="Sagayaradj S."/>
            <person name="Cavanaugh K."/>
            <person name="Han R."/>
            <person name="Bertier L."/>
            <person name="Beede B."/>
            <person name="Kafkas S."/>
            <person name="Golino D."/>
            <person name="Preece J."/>
            <person name="Michelmore R."/>
        </authorList>
    </citation>
    <scope>NUCLEOTIDE SEQUENCE [LARGE SCALE GENOMIC DNA]</scope>
</reference>
<protein>
    <submittedName>
        <fullName evidence="1">Uncharacterized protein</fullName>
    </submittedName>
</protein>